<feature type="transmembrane region" description="Helical" evidence="5">
    <location>
        <begin position="471"/>
        <end position="494"/>
    </location>
</feature>
<protein>
    <recommendedName>
        <fullName evidence="6">Major facilitator superfamily (MFS) profile domain-containing protein</fullName>
    </recommendedName>
</protein>
<feature type="transmembrane region" description="Helical" evidence="5">
    <location>
        <begin position="418"/>
        <end position="439"/>
    </location>
</feature>
<feature type="transmembrane region" description="Helical" evidence="5">
    <location>
        <begin position="164"/>
        <end position="184"/>
    </location>
</feature>
<feature type="transmembrane region" description="Helical" evidence="5">
    <location>
        <begin position="446"/>
        <end position="465"/>
    </location>
</feature>
<dbReference type="CDD" id="cd17317">
    <property type="entry name" value="MFS_SLC22"/>
    <property type="match status" value="1"/>
</dbReference>
<keyword evidence="4 5" id="KW-0472">Membrane</keyword>
<dbReference type="InterPro" id="IPR011701">
    <property type="entry name" value="MFS"/>
</dbReference>
<dbReference type="InterPro" id="IPR020846">
    <property type="entry name" value="MFS_dom"/>
</dbReference>
<feature type="transmembrane region" description="Helical" evidence="5">
    <location>
        <begin position="221"/>
        <end position="244"/>
    </location>
</feature>
<dbReference type="GO" id="GO:0022857">
    <property type="term" value="F:transmembrane transporter activity"/>
    <property type="evidence" value="ECO:0007669"/>
    <property type="project" value="InterPro"/>
</dbReference>
<reference evidence="8" key="1">
    <citation type="submission" date="2014-03" db="EMBL/GenBank/DDBJ databases">
        <authorList>
            <person name="Aksoy S."/>
            <person name="Warren W."/>
            <person name="Wilson R.K."/>
        </authorList>
    </citation>
    <scope>NUCLEOTIDE SEQUENCE [LARGE SCALE GENOMIC DNA]</scope>
    <source>
        <strain evidence="8">IAEA</strain>
    </source>
</reference>
<dbReference type="STRING" id="37001.A0A1A9X3C0"/>
<dbReference type="InterPro" id="IPR036259">
    <property type="entry name" value="MFS_trans_sf"/>
</dbReference>
<keyword evidence="8" id="KW-1185">Reference proteome</keyword>
<dbReference type="SUPFAM" id="SSF103473">
    <property type="entry name" value="MFS general substrate transporter"/>
    <property type="match status" value="1"/>
</dbReference>
<feature type="transmembrane region" description="Helical" evidence="5">
    <location>
        <begin position="506"/>
        <end position="528"/>
    </location>
</feature>
<reference evidence="7" key="2">
    <citation type="submission" date="2020-05" db="UniProtKB">
        <authorList>
            <consortium name="EnsemblMetazoa"/>
        </authorList>
    </citation>
    <scope>IDENTIFICATION</scope>
    <source>
        <strain evidence="7">IAEA</strain>
    </source>
</reference>
<evidence type="ECO:0000256" key="3">
    <source>
        <dbReference type="ARBA" id="ARBA00022989"/>
    </source>
</evidence>
<evidence type="ECO:0000256" key="5">
    <source>
        <dbReference type="SAM" id="Phobius"/>
    </source>
</evidence>
<dbReference type="EnsemblMetazoa" id="GBRI042754-RA">
    <property type="protein sequence ID" value="GBRI042754-PA"/>
    <property type="gene ID" value="GBRI042754"/>
</dbReference>
<evidence type="ECO:0000313" key="8">
    <source>
        <dbReference type="Proteomes" id="UP000091820"/>
    </source>
</evidence>
<feature type="transmembrane region" description="Helical" evidence="5">
    <location>
        <begin position="387"/>
        <end position="406"/>
    </location>
</feature>
<dbReference type="GO" id="GO:0016020">
    <property type="term" value="C:membrane"/>
    <property type="evidence" value="ECO:0007669"/>
    <property type="project" value="UniProtKB-SubCell"/>
</dbReference>
<accession>A0A1A9X3C0</accession>
<dbReference type="VEuPathDB" id="VectorBase:GBRI042754"/>
<evidence type="ECO:0000313" key="7">
    <source>
        <dbReference type="EnsemblMetazoa" id="GBRI042754-PA"/>
    </source>
</evidence>
<organism evidence="7 8">
    <name type="scientific">Glossina brevipalpis</name>
    <dbReference type="NCBI Taxonomy" id="37001"/>
    <lineage>
        <taxon>Eukaryota</taxon>
        <taxon>Metazoa</taxon>
        <taxon>Ecdysozoa</taxon>
        <taxon>Arthropoda</taxon>
        <taxon>Hexapoda</taxon>
        <taxon>Insecta</taxon>
        <taxon>Pterygota</taxon>
        <taxon>Neoptera</taxon>
        <taxon>Endopterygota</taxon>
        <taxon>Diptera</taxon>
        <taxon>Brachycera</taxon>
        <taxon>Muscomorpha</taxon>
        <taxon>Hippoboscoidea</taxon>
        <taxon>Glossinidae</taxon>
        <taxon>Glossina</taxon>
    </lineage>
</organism>
<keyword evidence="2 5" id="KW-0812">Transmembrane</keyword>
<evidence type="ECO:0000256" key="4">
    <source>
        <dbReference type="ARBA" id="ARBA00023136"/>
    </source>
</evidence>
<evidence type="ECO:0000256" key="1">
    <source>
        <dbReference type="ARBA" id="ARBA00004141"/>
    </source>
</evidence>
<feature type="domain" description="Major facilitator superfamily (MFS) profile" evidence="6">
    <location>
        <begin position="114"/>
        <end position="559"/>
    </location>
</feature>
<dbReference type="AlphaFoldDB" id="A0A1A9X3C0"/>
<keyword evidence="3 5" id="KW-1133">Transmembrane helix</keyword>
<proteinExistence type="predicted"/>
<evidence type="ECO:0000259" key="6">
    <source>
        <dbReference type="PROSITE" id="PS50850"/>
    </source>
</evidence>
<feature type="transmembrane region" description="Helical" evidence="5">
    <location>
        <begin position="196"/>
        <end position="215"/>
    </location>
</feature>
<feature type="transmembrane region" description="Helical" evidence="5">
    <location>
        <begin position="534"/>
        <end position="554"/>
    </location>
</feature>
<name>A0A1A9X3C0_9MUSC</name>
<feature type="transmembrane region" description="Helical" evidence="5">
    <location>
        <begin position="283"/>
        <end position="301"/>
    </location>
</feature>
<feature type="transmembrane region" description="Helical" evidence="5">
    <location>
        <begin position="256"/>
        <end position="277"/>
    </location>
</feature>
<evidence type="ECO:0000256" key="2">
    <source>
        <dbReference type="ARBA" id="ARBA00022692"/>
    </source>
</evidence>
<dbReference type="PANTHER" id="PTHR24064">
    <property type="entry name" value="SOLUTE CARRIER FAMILY 22 MEMBER"/>
    <property type="match status" value="1"/>
</dbReference>
<sequence length="588" mass="66281">MSNKHNNNNNIFNNRNSMDFDQVLEEIGEFGRYQKTNYLLICLPVMFAAANSLSYVFTAGTPAYRCLVPECDSVQGDSQNYELHPVWLVNATPGSFDKNGFFTPESCYRYQANKTLTIYTNTMPNECPKDLFRENITERCLQWVFDRDERTIVQEWNLTCKENAWKLAFVGTMHFAGLVVGTALSGYMADRFGRKLIFVICIIFMAVTGVAQGLSWDYKSFLIFAFLNAVGTSGVYPLAFIIGVEMVGPRKREMSSIVLNYFYAVGEAMVGLCAWFFHDWQLLQYVLSVPPIFFIVYYWMVPESVRWLIARNEKERAKKIIRKAAQINGKELSVALLANFESTDVENPANKNCKDHEKQICDKDCERDKHEIWVAVKEVFGSKTLTFRYTILLYIWAINAVVYYGLSLNSTNLSGNKYLNFALVCLIEIPGYTLAWVSLNKFGRRLSLSGSMLLCAITCVLGGYITRGTTWAIVCLFLIGKLGITSSFAVIYAYTAEMMPTIIRSGGVGVMSTFARFGAMLAPFVPILGNYYEALPLLLFGASSLSAGLLALLLPETFRKKLPDTVLEAKQLGKVKPQVELNTKADIH</sequence>
<comment type="subcellular location">
    <subcellularLocation>
        <location evidence="1">Membrane</location>
        <topology evidence="1">Multi-pass membrane protein</topology>
    </subcellularLocation>
</comment>
<dbReference type="Pfam" id="PF07690">
    <property type="entry name" value="MFS_1"/>
    <property type="match status" value="1"/>
</dbReference>
<dbReference type="Gene3D" id="1.20.1250.20">
    <property type="entry name" value="MFS general substrate transporter like domains"/>
    <property type="match status" value="1"/>
</dbReference>
<dbReference type="PROSITE" id="PS50850">
    <property type="entry name" value="MFS"/>
    <property type="match status" value="1"/>
</dbReference>
<feature type="transmembrane region" description="Helical" evidence="5">
    <location>
        <begin position="38"/>
        <end position="57"/>
    </location>
</feature>
<dbReference type="Proteomes" id="UP000091820">
    <property type="component" value="Unassembled WGS sequence"/>
</dbReference>